<dbReference type="SUPFAM" id="SSF81665">
    <property type="entry name" value="Calcium ATPase, transmembrane domain M"/>
    <property type="match status" value="1"/>
</dbReference>
<reference evidence="21" key="1">
    <citation type="submission" date="2016-06" db="EMBL/GenBank/DDBJ databases">
        <title>Parallel loss of symbiosis genes in relatives of nitrogen-fixing non-legume Parasponia.</title>
        <authorList>
            <person name="Van Velzen R."/>
            <person name="Holmer R."/>
            <person name="Bu F."/>
            <person name="Rutten L."/>
            <person name="Van Zeijl A."/>
            <person name="Liu W."/>
            <person name="Santuari L."/>
            <person name="Cao Q."/>
            <person name="Sharma T."/>
            <person name="Shen D."/>
            <person name="Roswanjaya Y."/>
            <person name="Wardhani T."/>
            <person name="Kalhor M.S."/>
            <person name="Jansen J."/>
            <person name="Van den Hoogen J."/>
            <person name="Gungor B."/>
            <person name="Hartog M."/>
            <person name="Hontelez J."/>
            <person name="Verver J."/>
            <person name="Yang W.-C."/>
            <person name="Schijlen E."/>
            <person name="Repin R."/>
            <person name="Schilthuizen M."/>
            <person name="Schranz E."/>
            <person name="Heidstra R."/>
            <person name="Miyata K."/>
            <person name="Fedorova E."/>
            <person name="Kohlen W."/>
            <person name="Bisseling T."/>
            <person name="Smit S."/>
            <person name="Geurts R."/>
        </authorList>
    </citation>
    <scope>NUCLEOTIDE SEQUENCE [LARGE SCALE GENOMIC DNA]</scope>
    <source>
        <strain evidence="21">cv. RG33-2</strain>
    </source>
</reference>
<keyword evidence="5" id="KW-0479">Metal-binding</keyword>
<evidence type="ECO:0000259" key="17">
    <source>
        <dbReference type="Pfam" id="PF00122"/>
    </source>
</evidence>
<dbReference type="SUPFAM" id="SSF81653">
    <property type="entry name" value="Calcium ATPase, transduction domain A"/>
    <property type="match status" value="1"/>
</dbReference>
<proteinExistence type="inferred from homology"/>
<evidence type="ECO:0000256" key="12">
    <source>
        <dbReference type="ARBA" id="ARBA00023065"/>
    </source>
</evidence>
<feature type="domain" description="Cation-transporting P-type ATPase N-terminal" evidence="19">
    <location>
        <begin position="91"/>
        <end position="158"/>
    </location>
</feature>
<comment type="similarity">
    <text evidence="15">Belongs to the cation transport ATPase (P-type) (TC 3.A.3) family. Type IIB subfamily.</text>
</comment>
<comment type="subcellular location">
    <subcellularLocation>
        <location evidence="1 15">Membrane</location>
        <topology evidence="1 15">Multi-pass membrane protein</topology>
    </subcellularLocation>
</comment>
<dbReference type="FunFam" id="1.20.1110.10:FF:000039">
    <property type="entry name" value="Calcium-transporting ATPase"/>
    <property type="match status" value="1"/>
</dbReference>
<feature type="transmembrane region" description="Helical" evidence="15">
    <location>
        <begin position="339"/>
        <end position="361"/>
    </location>
</feature>
<evidence type="ECO:0000256" key="8">
    <source>
        <dbReference type="ARBA" id="ARBA00022840"/>
    </source>
</evidence>
<evidence type="ECO:0000256" key="10">
    <source>
        <dbReference type="ARBA" id="ARBA00022967"/>
    </source>
</evidence>
<evidence type="ECO:0000256" key="16">
    <source>
        <dbReference type="SAM" id="MobiDB-lite"/>
    </source>
</evidence>
<dbReference type="Gene3D" id="2.70.150.10">
    <property type="entry name" value="Calcium-transporting ATPase, cytoplasmic transduction domain A"/>
    <property type="match status" value="1"/>
</dbReference>
<evidence type="ECO:0000256" key="6">
    <source>
        <dbReference type="ARBA" id="ARBA00022741"/>
    </source>
</evidence>
<evidence type="ECO:0000259" key="19">
    <source>
        <dbReference type="Pfam" id="PF00690"/>
    </source>
</evidence>
<dbReference type="OrthoDB" id="3352408at2759"/>
<evidence type="ECO:0000256" key="14">
    <source>
        <dbReference type="ARBA" id="ARBA00048694"/>
    </source>
</evidence>
<feature type="transmembrane region" description="Helical" evidence="15">
    <location>
        <begin position="141"/>
        <end position="166"/>
    </location>
</feature>
<dbReference type="Proteomes" id="UP000237000">
    <property type="component" value="Unassembled WGS sequence"/>
</dbReference>
<evidence type="ECO:0000313" key="20">
    <source>
        <dbReference type="EMBL" id="POO02059.1"/>
    </source>
</evidence>
<evidence type="ECO:0000256" key="1">
    <source>
        <dbReference type="ARBA" id="ARBA00004141"/>
    </source>
</evidence>
<dbReference type="GO" id="GO:0005524">
    <property type="term" value="F:ATP binding"/>
    <property type="evidence" value="ECO:0007669"/>
    <property type="project" value="UniProtKB-KW"/>
</dbReference>
<dbReference type="InterPro" id="IPR006068">
    <property type="entry name" value="ATPase_P-typ_cation-transptr_C"/>
</dbReference>
<dbReference type="PANTHER" id="PTHR24093">
    <property type="entry name" value="CATION TRANSPORTING ATPASE"/>
    <property type="match status" value="1"/>
</dbReference>
<dbReference type="Pfam" id="PF00122">
    <property type="entry name" value="E1-E2_ATPase"/>
    <property type="match status" value="1"/>
</dbReference>
<evidence type="ECO:0000256" key="2">
    <source>
        <dbReference type="ARBA" id="ARBA00022448"/>
    </source>
</evidence>
<dbReference type="InterPro" id="IPR004014">
    <property type="entry name" value="ATPase_P-typ_cation-transptr_N"/>
</dbReference>
<evidence type="ECO:0000256" key="13">
    <source>
        <dbReference type="ARBA" id="ARBA00023136"/>
    </source>
</evidence>
<dbReference type="Pfam" id="PF13246">
    <property type="entry name" value="Cation_ATPase"/>
    <property type="match status" value="1"/>
</dbReference>
<protein>
    <recommendedName>
        <fullName evidence="15">Calcium-transporting ATPase</fullName>
        <ecNumber evidence="15">7.2.2.10</ecNumber>
    </recommendedName>
</protein>
<keyword evidence="10" id="KW-1278">Translocase</keyword>
<dbReference type="SUPFAM" id="SSF81660">
    <property type="entry name" value="Metal cation-transporting ATPase, ATP-binding domain N"/>
    <property type="match status" value="1"/>
</dbReference>
<feature type="transmembrane region" description="Helical" evidence="15">
    <location>
        <begin position="178"/>
        <end position="198"/>
    </location>
</feature>
<dbReference type="GO" id="GO:0005388">
    <property type="term" value="F:P-type calcium transporter activity"/>
    <property type="evidence" value="ECO:0007669"/>
    <property type="project" value="UniProtKB-EC"/>
</dbReference>
<evidence type="ECO:0000259" key="18">
    <source>
        <dbReference type="Pfam" id="PF00689"/>
    </source>
</evidence>
<comment type="function">
    <text evidence="15">Catalyzes the hydrolysis of ATP coupled with the transport of calcium.</text>
</comment>
<evidence type="ECO:0000256" key="7">
    <source>
        <dbReference type="ARBA" id="ARBA00022837"/>
    </source>
</evidence>
<keyword evidence="2 15" id="KW-0813">Transport</keyword>
<dbReference type="Pfam" id="PF00690">
    <property type="entry name" value="Cation_ATPase_N"/>
    <property type="match status" value="1"/>
</dbReference>
<dbReference type="STRING" id="63057.A0A2P5FWA1"/>
<keyword evidence="11 15" id="KW-1133">Transmembrane helix</keyword>
<feature type="region of interest" description="Disordered" evidence="16">
    <location>
        <begin position="1"/>
        <end position="22"/>
    </location>
</feature>
<feature type="transmembrane region" description="Helical" evidence="15">
    <location>
        <begin position="825"/>
        <end position="842"/>
    </location>
</feature>
<dbReference type="GO" id="GO:0005886">
    <property type="term" value="C:plasma membrane"/>
    <property type="evidence" value="ECO:0007669"/>
    <property type="project" value="TreeGrafter"/>
</dbReference>
<dbReference type="SUPFAM" id="SSF56784">
    <property type="entry name" value="HAD-like"/>
    <property type="match status" value="1"/>
</dbReference>
<keyword evidence="4 15" id="KW-0812">Transmembrane</keyword>
<feature type="compositionally biased region" description="Polar residues" evidence="16">
    <location>
        <begin position="13"/>
        <end position="22"/>
    </location>
</feature>
<dbReference type="Gene3D" id="3.40.50.1000">
    <property type="entry name" value="HAD superfamily/HAD-like"/>
    <property type="match status" value="1"/>
</dbReference>
<dbReference type="InterPro" id="IPR006408">
    <property type="entry name" value="P-type_ATPase_IIB"/>
</dbReference>
<evidence type="ECO:0000256" key="5">
    <source>
        <dbReference type="ARBA" id="ARBA00022723"/>
    </source>
</evidence>
<dbReference type="Gene3D" id="1.20.1110.10">
    <property type="entry name" value="Calcium-transporting ATPase, transmembrane domain"/>
    <property type="match status" value="1"/>
</dbReference>
<dbReference type="GO" id="GO:0046872">
    <property type="term" value="F:metal ion binding"/>
    <property type="evidence" value="ECO:0007669"/>
    <property type="project" value="UniProtKB-KW"/>
</dbReference>
<feature type="domain" description="P-type ATPase A" evidence="17">
    <location>
        <begin position="213"/>
        <end position="309"/>
    </location>
</feature>
<keyword evidence="6 15" id="KW-0547">Nucleotide-binding</keyword>
<dbReference type="PANTHER" id="PTHR24093:SF434">
    <property type="entry name" value="CALCIUM-TRANSPORTING ATPASE 13, PLASMA MEMBRANE-TYPE-RELATED"/>
    <property type="match status" value="1"/>
</dbReference>
<evidence type="ECO:0000313" key="21">
    <source>
        <dbReference type="Proteomes" id="UP000237000"/>
    </source>
</evidence>
<dbReference type="InterPro" id="IPR059000">
    <property type="entry name" value="ATPase_P-type_domA"/>
</dbReference>
<comment type="caution">
    <text evidence="20">The sequence shown here is derived from an EMBL/GenBank/DDBJ whole genome shotgun (WGS) entry which is preliminary data.</text>
</comment>
<evidence type="ECO:0000256" key="9">
    <source>
        <dbReference type="ARBA" id="ARBA00022842"/>
    </source>
</evidence>
<evidence type="ECO:0000256" key="11">
    <source>
        <dbReference type="ARBA" id="ARBA00022989"/>
    </source>
</evidence>
<feature type="domain" description="Cation-transporting P-type ATPase C-terminal" evidence="18">
    <location>
        <begin position="818"/>
        <end position="988"/>
    </location>
</feature>
<keyword evidence="8 15" id="KW-0067">ATP-binding</keyword>
<gene>
    <name evidence="20" type="ORF">TorRG33x02_018430</name>
</gene>
<dbReference type="InterPro" id="IPR023299">
    <property type="entry name" value="ATPase_P-typ_cyto_dom_N"/>
</dbReference>
<keyword evidence="9" id="KW-0460">Magnesium</keyword>
<keyword evidence="21" id="KW-1185">Reference proteome</keyword>
<sequence>MSTSSNREPESSELLNHQRSPATASKNAKKYWRFAFSASIFNYRALQSIRSSSNSYRSVLNVEPETSEVEIDQAKLSQLVEEKDYVLLEKLGGVDGIAAALKTSLEHGIHDEVVEDVACRRKAFGTNTAQNPPKKRLFFHFVWRALLDLNIFILIICGSVYLGLGIKVEGLKEGWNDGGSVLIGVFIAVFVVAITDYWHNSIIEKLQKDSNNIQVDVVRGGHRKQVPISEILVGDVVYLKAGGKVPAHGLVLEAHSLKLQADKASWRRDQVDNIVELNPTNKNSFLFFGTKVVDGFTWMLVTSVGMNARSQMTSRISHDSMKLTPLQARLEELDSTTDVAGFLVVLIVLLLILIADVSFTFTDKDGEEKPATGLTKIYVIVGIVVGLITTVVNAPDPWRLSLMLTRAYAMKKLKADNVMVRDLSALETIGFATTLCINKTQTVTKNQMKVTELWLGKDIVAQGTYSSISPKVTKLLHEGIALNTTGGVCVDQSSKSPIEKAILSWAVEDLNMDMEEIKRCDHDILDIEAFSSEMKHSGILIKKKANKTIHVHLKGAAELILTMCSSYYDALGNVEDLDHNQKTKFEETIRDMANRSHRCIAFAHKESVEAKEIQSGIKVEILKDGMTLLGIVGISDPCHPEVKDAVSCLQNAGVKVKMFTDENILTAKAIATECGLLTPNSGAAIEDVEFQNYTQEERMKKVDEICVMARSSPSHKLLMIQCLRRKSHVVAIVGNDSNDSSIMKEAGIGLYMGIQGIEVTEDNSDIVLADGSFASVAEVLRWGRCVYSSIQKFIQFQVTATLAALIANLIGIFSADTLPLTAVQLMWVSLITDTLACFAFATEKPTKELMKKPPVSMMDPLLSNIMLRNILPQALYQIALLLTIQITGTSVFGMDSNVTVTFIFTSYVFCQVFNQVNSRKLATKNVFEKIHENKLFLVISVVIIVLQILFVEILQIFADTESLNWPQWGSCVGIASLTLPIGWISRLIPVPNKQVGSYLMVGKTIRRFILRKFASLLTWASHVLLAMQRNQGQTAHNQIELQEIQTA</sequence>
<feature type="transmembrane region" description="Helical" evidence="15">
    <location>
        <begin position="793"/>
        <end position="813"/>
    </location>
</feature>
<evidence type="ECO:0000256" key="15">
    <source>
        <dbReference type="RuleBase" id="RU361146"/>
    </source>
</evidence>
<dbReference type="EMBL" id="JXTC01000005">
    <property type="protein sequence ID" value="POO02059.1"/>
    <property type="molecule type" value="Genomic_DNA"/>
</dbReference>
<keyword evidence="12 15" id="KW-0406">Ion transport</keyword>
<feature type="transmembrane region" description="Helical" evidence="15">
    <location>
        <begin position="874"/>
        <end position="892"/>
    </location>
</feature>
<dbReference type="EC" id="7.2.2.10" evidence="15"/>
<name>A0A2P5FWA1_TREOI</name>
<dbReference type="InterPro" id="IPR023298">
    <property type="entry name" value="ATPase_P-typ_TM_dom_sf"/>
</dbReference>
<keyword evidence="3 15" id="KW-0109">Calcium transport</keyword>
<evidence type="ECO:0000256" key="4">
    <source>
        <dbReference type="ARBA" id="ARBA00022692"/>
    </source>
</evidence>
<dbReference type="Gene3D" id="3.40.1110.10">
    <property type="entry name" value="Calcium-transporting ATPase, cytoplasmic domain N"/>
    <property type="match status" value="1"/>
</dbReference>
<feature type="transmembrane region" description="Helical" evidence="15">
    <location>
        <begin position="373"/>
        <end position="394"/>
    </location>
</feature>
<feature type="transmembrane region" description="Helical" evidence="15">
    <location>
        <begin position="935"/>
        <end position="955"/>
    </location>
</feature>
<dbReference type="AlphaFoldDB" id="A0A2P5FWA1"/>
<feature type="transmembrane region" description="Helical" evidence="15">
    <location>
        <begin position="967"/>
        <end position="988"/>
    </location>
</feature>
<dbReference type="InterPro" id="IPR008250">
    <property type="entry name" value="ATPase_P-typ_transduc_dom_A_sf"/>
</dbReference>
<comment type="catalytic activity">
    <reaction evidence="14 15">
        <text>Ca(2+)(in) + ATP + H2O = Ca(2+)(out) + ADP + phosphate + H(+)</text>
        <dbReference type="Rhea" id="RHEA:18105"/>
        <dbReference type="ChEBI" id="CHEBI:15377"/>
        <dbReference type="ChEBI" id="CHEBI:15378"/>
        <dbReference type="ChEBI" id="CHEBI:29108"/>
        <dbReference type="ChEBI" id="CHEBI:30616"/>
        <dbReference type="ChEBI" id="CHEBI:43474"/>
        <dbReference type="ChEBI" id="CHEBI:456216"/>
        <dbReference type="EC" id="7.2.2.10"/>
    </reaction>
</comment>
<evidence type="ECO:0000256" key="3">
    <source>
        <dbReference type="ARBA" id="ARBA00022568"/>
    </source>
</evidence>
<keyword evidence="13 15" id="KW-0472">Membrane</keyword>
<dbReference type="Pfam" id="PF00689">
    <property type="entry name" value="Cation_ATPase_C"/>
    <property type="match status" value="1"/>
</dbReference>
<feature type="transmembrane region" description="Helical" evidence="15">
    <location>
        <begin position="898"/>
        <end position="914"/>
    </location>
</feature>
<dbReference type="NCBIfam" id="TIGR01517">
    <property type="entry name" value="ATPase-IIB_Ca"/>
    <property type="match status" value="1"/>
</dbReference>
<keyword evidence="7 15" id="KW-0106">Calcium</keyword>
<dbReference type="InterPro" id="IPR036412">
    <property type="entry name" value="HAD-like_sf"/>
</dbReference>
<dbReference type="InParanoid" id="A0A2P5FWA1"/>
<dbReference type="InterPro" id="IPR023214">
    <property type="entry name" value="HAD_sf"/>
</dbReference>
<accession>A0A2P5FWA1</accession>
<organism evidence="20 21">
    <name type="scientific">Trema orientale</name>
    <name type="common">Charcoal tree</name>
    <name type="synonym">Celtis orientalis</name>
    <dbReference type="NCBI Taxonomy" id="63057"/>
    <lineage>
        <taxon>Eukaryota</taxon>
        <taxon>Viridiplantae</taxon>
        <taxon>Streptophyta</taxon>
        <taxon>Embryophyta</taxon>
        <taxon>Tracheophyta</taxon>
        <taxon>Spermatophyta</taxon>
        <taxon>Magnoliopsida</taxon>
        <taxon>eudicotyledons</taxon>
        <taxon>Gunneridae</taxon>
        <taxon>Pentapetalae</taxon>
        <taxon>rosids</taxon>
        <taxon>fabids</taxon>
        <taxon>Rosales</taxon>
        <taxon>Cannabaceae</taxon>
        <taxon>Trema</taxon>
    </lineage>
</organism>
<dbReference type="PRINTS" id="PR00119">
    <property type="entry name" value="CATATPASE"/>
</dbReference>